<accession>A0A5C1A004</accession>
<gene>
    <name evidence="1" type="ORF">FY550_09480</name>
</gene>
<keyword evidence="2" id="KW-1185">Reference proteome</keyword>
<evidence type="ECO:0000313" key="2">
    <source>
        <dbReference type="Proteomes" id="UP000322553"/>
    </source>
</evidence>
<evidence type="ECO:0000313" key="1">
    <source>
        <dbReference type="EMBL" id="QEL11347.1"/>
    </source>
</evidence>
<protein>
    <recommendedName>
        <fullName evidence="3">DNA-binding protein</fullName>
    </recommendedName>
</protein>
<dbReference type="RefSeq" id="WP_149054498.1">
    <property type="nucleotide sequence ID" value="NZ_CP043420.1"/>
</dbReference>
<evidence type="ECO:0008006" key="3">
    <source>
        <dbReference type="Google" id="ProtNLM"/>
    </source>
</evidence>
<proteinExistence type="predicted"/>
<dbReference type="EMBL" id="CP043420">
    <property type="protein sequence ID" value="QEL11347.1"/>
    <property type="molecule type" value="Genomic_DNA"/>
</dbReference>
<sequence>MTEFDPHYVRIGRQQAAHILGLSLSEFDRRRRDDPRCPDGAKDSPARGSARLFRLSDIYAYSEQLMLGNDSL</sequence>
<dbReference type="AlphaFoldDB" id="A0A5C1A004"/>
<dbReference type="KEGG" id="kuy:FY550_09480"/>
<dbReference type="Proteomes" id="UP000322553">
    <property type="component" value="Chromosome"/>
</dbReference>
<organism evidence="1 2">
    <name type="scientific">Kushneria phosphatilytica</name>
    <dbReference type="NCBI Taxonomy" id="657387"/>
    <lineage>
        <taxon>Bacteria</taxon>
        <taxon>Pseudomonadati</taxon>
        <taxon>Pseudomonadota</taxon>
        <taxon>Gammaproteobacteria</taxon>
        <taxon>Oceanospirillales</taxon>
        <taxon>Halomonadaceae</taxon>
        <taxon>Kushneria</taxon>
    </lineage>
</organism>
<reference evidence="1 2" key="1">
    <citation type="submission" date="2019-08" db="EMBL/GenBank/DDBJ databases">
        <title>Complete genome sequence of Kushneria sp. YCWA18, a halophilic phosphate-solubilizing bacterium isolated from Daqiao saltern in China.</title>
        <authorList>
            <person name="Du G.-X."/>
            <person name="Qu L.-Y."/>
        </authorList>
    </citation>
    <scope>NUCLEOTIDE SEQUENCE [LARGE SCALE GENOMIC DNA]</scope>
    <source>
        <strain evidence="1 2">YCWA18</strain>
    </source>
</reference>
<name>A0A5C1A004_9GAMM</name>